<gene>
    <name evidence="2" type="ORF">SVIO_111070</name>
</gene>
<dbReference type="AlphaFoldDB" id="A0A4D4LJ44"/>
<evidence type="ECO:0000256" key="1">
    <source>
        <dbReference type="SAM" id="MobiDB-lite"/>
    </source>
</evidence>
<evidence type="ECO:0000313" key="3">
    <source>
        <dbReference type="Proteomes" id="UP000301309"/>
    </source>
</evidence>
<evidence type="ECO:0000313" key="2">
    <source>
        <dbReference type="EMBL" id="GDY60484.1"/>
    </source>
</evidence>
<dbReference type="EMBL" id="BJHW01000002">
    <property type="protein sequence ID" value="GDY60484.1"/>
    <property type="molecule type" value="Genomic_DNA"/>
</dbReference>
<comment type="caution">
    <text evidence="2">The sequence shown here is derived from an EMBL/GenBank/DDBJ whole genome shotgun (WGS) entry which is preliminary data.</text>
</comment>
<protein>
    <submittedName>
        <fullName evidence="2">Uncharacterized protein</fullName>
    </submittedName>
</protein>
<proteinExistence type="predicted"/>
<feature type="compositionally biased region" description="Low complexity" evidence="1">
    <location>
        <begin position="154"/>
        <end position="165"/>
    </location>
</feature>
<keyword evidence="3" id="KW-1185">Reference proteome</keyword>
<organism evidence="2 3">
    <name type="scientific">Streptomyces violaceusniger</name>
    <dbReference type="NCBI Taxonomy" id="68280"/>
    <lineage>
        <taxon>Bacteria</taxon>
        <taxon>Bacillati</taxon>
        <taxon>Actinomycetota</taxon>
        <taxon>Actinomycetes</taxon>
        <taxon>Kitasatosporales</taxon>
        <taxon>Streptomycetaceae</taxon>
        <taxon>Streptomyces</taxon>
        <taxon>Streptomyces violaceusniger group</taxon>
    </lineage>
</organism>
<feature type="compositionally biased region" description="Polar residues" evidence="1">
    <location>
        <begin position="138"/>
        <end position="150"/>
    </location>
</feature>
<feature type="region of interest" description="Disordered" evidence="1">
    <location>
        <begin position="138"/>
        <end position="165"/>
    </location>
</feature>
<dbReference type="Proteomes" id="UP000301309">
    <property type="component" value="Unassembled WGS sequence"/>
</dbReference>
<accession>A0A4D4LJ44</accession>
<reference evidence="2 3" key="1">
    <citation type="journal article" date="2020" name="Int. J. Syst. Evol. Microbiol.">
        <title>Reclassification of Streptomyces castelarensis and Streptomyces sporoclivatus as later heterotypic synonyms of Streptomyces antimycoticus.</title>
        <authorList>
            <person name="Komaki H."/>
            <person name="Tamura T."/>
        </authorList>
    </citation>
    <scope>NUCLEOTIDE SEQUENCE [LARGE SCALE GENOMIC DNA]</scope>
    <source>
        <strain evidence="2 3">NBRC 13459</strain>
    </source>
</reference>
<sequence length="165" mass="18001">MRGLCNGHVIRWRHRGRPDMEDFLADAGLPVRGRQALSICKVAGCRYGNFGKGLCGKHYDRWVRAGRPGPEVWDAPDLVAPGVAPAECRLSFCTLWAEGPQKIFCRSHHERWTNAGSPHPERFAMDCELTGTAHIATSPASSRWNSSTGCSAGPTPTAARPRPAP</sequence>
<name>A0A4D4LJ44_STRVO</name>